<evidence type="ECO:0000313" key="2">
    <source>
        <dbReference type="Proteomes" id="UP001206925"/>
    </source>
</evidence>
<dbReference type="EMBL" id="JAMZMK010011408">
    <property type="protein sequence ID" value="KAI7727241.1"/>
    <property type="molecule type" value="Genomic_DNA"/>
</dbReference>
<evidence type="ECO:0000313" key="1">
    <source>
        <dbReference type="EMBL" id="KAI7727241.1"/>
    </source>
</evidence>
<organism evidence="1 2">
    <name type="scientific">Ambrosia artemisiifolia</name>
    <name type="common">Common ragweed</name>
    <dbReference type="NCBI Taxonomy" id="4212"/>
    <lineage>
        <taxon>Eukaryota</taxon>
        <taxon>Viridiplantae</taxon>
        <taxon>Streptophyta</taxon>
        <taxon>Embryophyta</taxon>
        <taxon>Tracheophyta</taxon>
        <taxon>Spermatophyta</taxon>
        <taxon>Magnoliopsida</taxon>
        <taxon>eudicotyledons</taxon>
        <taxon>Gunneridae</taxon>
        <taxon>Pentapetalae</taxon>
        <taxon>asterids</taxon>
        <taxon>campanulids</taxon>
        <taxon>Asterales</taxon>
        <taxon>Asteraceae</taxon>
        <taxon>Asteroideae</taxon>
        <taxon>Heliantheae alliance</taxon>
        <taxon>Heliantheae</taxon>
        <taxon>Ambrosia</taxon>
    </lineage>
</organism>
<feature type="non-terminal residue" evidence="1">
    <location>
        <position position="120"/>
    </location>
</feature>
<gene>
    <name evidence="1" type="ORF">M8C21_004229</name>
</gene>
<sequence length="120" mass="12905">SAGCGGFAAAYYTLHPRQKANEHGGLPPVVAGGVVSSCRINLGLSFPLVQDVFPGINYLSIIFSIVSVTAEHRSQTATLSKAFDTITLCKVIANERGMKRWWAVPERCGVKLQVRSEIDG</sequence>
<accession>A0AAD5G4H4</accession>
<reference evidence="1" key="1">
    <citation type="submission" date="2022-06" db="EMBL/GenBank/DDBJ databases">
        <title>Uncovering the hologenomic basis of an extraordinary plant invasion.</title>
        <authorList>
            <person name="Bieker V.C."/>
            <person name="Martin M.D."/>
            <person name="Gilbert T."/>
            <person name="Hodgins K."/>
            <person name="Battlay P."/>
            <person name="Petersen B."/>
            <person name="Wilson J."/>
        </authorList>
    </citation>
    <scope>NUCLEOTIDE SEQUENCE</scope>
    <source>
        <strain evidence="1">AA19_3_7</strain>
        <tissue evidence="1">Leaf</tissue>
    </source>
</reference>
<protein>
    <submittedName>
        <fullName evidence="1">Uncharacterized protein</fullName>
    </submittedName>
</protein>
<keyword evidence="2" id="KW-1185">Reference proteome</keyword>
<dbReference type="Proteomes" id="UP001206925">
    <property type="component" value="Unassembled WGS sequence"/>
</dbReference>
<name>A0AAD5G4H4_AMBAR</name>
<dbReference type="AlphaFoldDB" id="A0AAD5G4H4"/>
<proteinExistence type="predicted"/>
<comment type="caution">
    <text evidence="1">The sequence shown here is derived from an EMBL/GenBank/DDBJ whole genome shotgun (WGS) entry which is preliminary data.</text>
</comment>